<dbReference type="InterPro" id="IPR013856">
    <property type="entry name" value="Peptidase_M4_domain"/>
</dbReference>
<dbReference type="InterPro" id="IPR028974">
    <property type="entry name" value="TSP_type-3_rpt"/>
</dbReference>
<dbReference type="GO" id="GO:0005509">
    <property type="term" value="F:calcium ion binding"/>
    <property type="evidence" value="ECO:0007669"/>
    <property type="project" value="InterPro"/>
</dbReference>
<evidence type="ECO:0000256" key="7">
    <source>
        <dbReference type="ARBA" id="ARBA00022801"/>
    </source>
</evidence>
<feature type="domain" description="FTP" evidence="17">
    <location>
        <begin position="90"/>
        <end position="124"/>
    </location>
</feature>
<keyword evidence="14" id="KW-0812">Transmembrane</keyword>
<dbReference type="EC" id="3.4.24.26" evidence="18"/>
<feature type="region of interest" description="Disordered" evidence="13">
    <location>
        <begin position="1700"/>
        <end position="1725"/>
    </location>
</feature>
<feature type="compositionally biased region" description="Acidic residues" evidence="13">
    <location>
        <begin position="1710"/>
        <end position="1722"/>
    </location>
</feature>
<keyword evidence="5" id="KW-0479">Metal-binding</keyword>
<name>A0A099K8F1_COLPS</name>
<keyword evidence="9" id="KW-0106">Calcium</keyword>
<dbReference type="Pfam" id="PF07504">
    <property type="entry name" value="FTP"/>
    <property type="match status" value="1"/>
</dbReference>
<comment type="similarity">
    <text evidence="2">Belongs to the peptidase M4 family.</text>
</comment>
<dbReference type="GO" id="GO:0006508">
    <property type="term" value="P:proteolysis"/>
    <property type="evidence" value="ECO:0007669"/>
    <property type="project" value="UniProtKB-KW"/>
</dbReference>
<dbReference type="PANTHER" id="PTHR33794:SF1">
    <property type="entry name" value="BACILLOLYSIN"/>
    <property type="match status" value="1"/>
</dbReference>
<evidence type="ECO:0000256" key="10">
    <source>
        <dbReference type="ARBA" id="ARBA00023049"/>
    </source>
</evidence>
<dbReference type="PRINTS" id="PR00730">
    <property type="entry name" value="THERMOLYSIN"/>
</dbReference>
<keyword evidence="7 18" id="KW-0378">Hydrolase</keyword>
<feature type="active site" evidence="12">
    <location>
        <position position="367"/>
    </location>
</feature>
<dbReference type="MEROPS" id="M04.016"/>
<dbReference type="Proteomes" id="UP000029843">
    <property type="component" value="Unassembled WGS sequence"/>
</dbReference>
<dbReference type="InterPro" id="IPR027268">
    <property type="entry name" value="Peptidase_M4/M1_CTD_sf"/>
</dbReference>
<dbReference type="InterPro" id="IPR013783">
    <property type="entry name" value="Ig-like_fold"/>
</dbReference>
<dbReference type="PROSITE" id="PS00018">
    <property type="entry name" value="EF_HAND_1"/>
    <property type="match status" value="1"/>
</dbReference>
<dbReference type="Pfam" id="PF01447">
    <property type="entry name" value="Peptidase_M4"/>
    <property type="match status" value="1"/>
</dbReference>
<protein>
    <submittedName>
        <fullName evidence="18">Pseudolysin</fullName>
        <ecNumber evidence="18">3.4.24.26</ecNumber>
    </submittedName>
</protein>
<feature type="transmembrane region" description="Helical" evidence="14">
    <location>
        <begin position="2418"/>
        <end position="2436"/>
    </location>
</feature>
<dbReference type="Gene3D" id="3.10.450.490">
    <property type="match status" value="1"/>
</dbReference>
<keyword evidence="8" id="KW-0862">Zinc</keyword>
<dbReference type="Gene3D" id="3.10.170.10">
    <property type="match status" value="1"/>
</dbReference>
<feature type="region of interest" description="Disordered" evidence="13">
    <location>
        <begin position="1650"/>
        <end position="1673"/>
    </location>
</feature>
<evidence type="ECO:0000256" key="6">
    <source>
        <dbReference type="ARBA" id="ARBA00022729"/>
    </source>
</evidence>
<keyword evidence="6" id="KW-0732">Signal</keyword>
<keyword evidence="14" id="KW-1133">Transmembrane helix</keyword>
<dbReference type="InterPro" id="IPR050728">
    <property type="entry name" value="Zinc_Metalloprotease_M4"/>
</dbReference>
<feature type="region of interest" description="Disordered" evidence="13">
    <location>
        <begin position="2400"/>
        <end position="2420"/>
    </location>
</feature>
<evidence type="ECO:0000313" key="19">
    <source>
        <dbReference type="Proteomes" id="UP000029843"/>
    </source>
</evidence>
<evidence type="ECO:0000256" key="8">
    <source>
        <dbReference type="ARBA" id="ARBA00022833"/>
    </source>
</evidence>
<comment type="subcellular location">
    <subcellularLocation>
        <location evidence="1">Secreted</location>
    </subcellularLocation>
</comment>
<proteinExistence type="inferred from homology"/>
<dbReference type="SUPFAM" id="SSF55486">
    <property type="entry name" value="Metalloproteases ('zincins'), catalytic domain"/>
    <property type="match status" value="1"/>
</dbReference>
<dbReference type="CDD" id="cd09597">
    <property type="entry name" value="M4_TLP"/>
    <property type="match status" value="1"/>
</dbReference>
<evidence type="ECO:0000256" key="14">
    <source>
        <dbReference type="SAM" id="Phobius"/>
    </source>
</evidence>
<dbReference type="Pfam" id="PF18884">
    <property type="entry name" value="TSP3_bac"/>
    <property type="match status" value="6"/>
</dbReference>
<dbReference type="GO" id="GO:0004222">
    <property type="term" value="F:metalloendopeptidase activity"/>
    <property type="evidence" value="ECO:0007669"/>
    <property type="project" value="InterPro"/>
</dbReference>
<dbReference type="InterPro" id="IPR018247">
    <property type="entry name" value="EF_Hand_1_Ca_BS"/>
</dbReference>
<evidence type="ECO:0000256" key="12">
    <source>
        <dbReference type="PIRSR" id="PIRSR623612-1"/>
    </source>
</evidence>
<evidence type="ECO:0000256" key="9">
    <source>
        <dbReference type="ARBA" id="ARBA00022837"/>
    </source>
</evidence>
<dbReference type="Gene3D" id="3.10.450.40">
    <property type="match status" value="1"/>
</dbReference>
<evidence type="ECO:0000256" key="5">
    <source>
        <dbReference type="ARBA" id="ARBA00022723"/>
    </source>
</evidence>
<gene>
    <name evidence="18" type="ORF">ND2E_0431</name>
</gene>
<feature type="domain" description="Peptidase M4" evidence="15">
    <location>
        <begin position="236"/>
        <end position="374"/>
    </location>
</feature>
<dbReference type="OrthoDB" id="5242130at2"/>
<dbReference type="SUPFAM" id="SSF63825">
    <property type="entry name" value="YWTD domain"/>
    <property type="match status" value="1"/>
</dbReference>
<keyword evidence="10" id="KW-0482">Metalloprotease</keyword>
<comment type="caution">
    <text evidence="18">The sequence shown here is derived from an EMBL/GenBank/DDBJ whole genome shotgun (WGS) entry which is preliminary data.</text>
</comment>
<dbReference type="Gene3D" id="2.115.10.10">
    <property type="entry name" value="Tachylectin 2"/>
    <property type="match status" value="1"/>
</dbReference>
<organism evidence="18 19">
    <name type="scientific">Colwellia psychrerythraea</name>
    <name type="common">Vibrio psychroerythus</name>
    <dbReference type="NCBI Taxonomy" id="28229"/>
    <lineage>
        <taxon>Bacteria</taxon>
        <taxon>Pseudomonadati</taxon>
        <taxon>Pseudomonadota</taxon>
        <taxon>Gammaproteobacteria</taxon>
        <taxon>Alteromonadales</taxon>
        <taxon>Colwelliaceae</taxon>
        <taxon>Colwellia</taxon>
    </lineage>
</organism>
<reference evidence="18 19" key="1">
    <citation type="submission" date="2014-08" db="EMBL/GenBank/DDBJ databases">
        <title>Genomic and Phenotypic Diversity of Colwellia psychrerythraea strains from Disparate Marine Basins.</title>
        <authorList>
            <person name="Techtmann S.M."/>
            <person name="Stelling S.C."/>
            <person name="Utturkar S.M."/>
            <person name="Alshibli N."/>
            <person name="Harris A."/>
            <person name="Brown S.D."/>
            <person name="Hazen T.C."/>
        </authorList>
    </citation>
    <scope>NUCLEOTIDE SEQUENCE [LARGE SCALE GENOMIC DNA]</scope>
    <source>
        <strain evidence="18 19">ND2E</strain>
    </source>
</reference>
<keyword evidence="3" id="KW-0964">Secreted</keyword>
<dbReference type="InterPro" id="IPR023612">
    <property type="entry name" value="Peptidase_M4"/>
</dbReference>
<keyword evidence="11" id="KW-0865">Zymogen</keyword>
<evidence type="ECO:0000259" key="15">
    <source>
        <dbReference type="Pfam" id="PF01447"/>
    </source>
</evidence>
<dbReference type="Gene3D" id="1.10.390.10">
    <property type="entry name" value="Neutral Protease Domain 2"/>
    <property type="match status" value="1"/>
</dbReference>
<dbReference type="Gene3D" id="2.60.120.380">
    <property type="match status" value="2"/>
</dbReference>
<dbReference type="SUPFAM" id="SSF103647">
    <property type="entry name" value="TSP type-3 repeat"/>
    <property type="match status" value="2"/>
</dbReference>
<evidence type="ECO:0000256" key="1">
    <source>
        <dbReference type="ARBA" id="ARBA00004613"/>
    </source>
</evidence>
<dbReference type="RefSeq" id="WP_033095488.1">
    <property type="nucleotide sequence ID" value="NZ_JQED01000055.1"/>
</dbReference>
<evidence type="ECO:0000256" key="3">
    <source>
        <dbReference type="ARBA" id="ARBA00022525"/>
    </source>
</evidence>
<feature type="domain" description="Peptidase M4 C-terminal" evidence="16">
    <location>
        <begin position="377"/>
        <end position="521"/>
    </location>
</feature>
<dbReference type="Gene3D" id="2.60.40.10">
    <property type="entry name" value="Immunoglobulins"/>
    <property type="match status" value="1"/>
</dbReference>
<evidence type="ECO:0000256" key="2">
    <source>
        <dbReference type="ARBA" id="ARBA00009388"/>
    </source>
</evidence>
<dbReference type="Pfam" id="PF02868">
    <property type="entry name" value="Peptidase_M4_C"/>
    <property type="match status" value="1"/>
</dbReference>
<dbReference type="EMBL" id="JQED01000055">
    <property type="protein sequence ID" value="KGJ87024.1"/>
    <property type="molecule type" value="Genomic_DNA"/>
</dbReference>
<sequence length="2447" mass="266832">MRSYIHLIITCLIFFNFSVLAAEKHKISRNFIPLINQQISTINVINNRTKTPKKSSPEVLVAQGLKSIIGLDSNDSFKVKKSSLNSAKHQSIRYQQYYKDMPVWGYQVITQLKSASAIKKLHGKVVAKIEDDLNISNQTPLLLDTEVLKKIKLLHADKSTQFKIKSTFSQENTQKVIYIDDSNNARIAYLVSFFIQNNAGDVAKPIYIIDAKSAVILKQWDSLNFSDATGPGGNAKVGQYEYGTDFDYLDVTETADNCEMENTNVKTVNLNHGTSGSNPFTFACNRNTHKEINGAYSPLNDAHYFGNAIFSMFNDWYSTSPLSSQLVLRVHYGTSYENAFWDGSSMTFGDGGSRFYPLVSLDVTAHEVAHGVTEQNSGLIYRAQSGGINEAFSDMAGEAAEYYVRGSNDWLTGADIFKGEGSLRYMEDPTRDGVSIGHADNYYNGIDVHHSSGIFNRAFFLLANKENWNTRLAFDVMYEANRFYWTPNTTFIEGACGVIHATDDLGYNVSDVIDSFEQVGVICDDLPARDEDADGMSDYWEQSFGLDPTDASDANTDLDNDTLSNLVEFQLNTLPNNADSDTDTLPDGDEVNIHFTNPAKIDSDDDELADNLELNTHLTNPNLSDTESDGMPDGWEVIYSLNPLFDDSALDADNDGRSNLIEFQQGTNPLISDVIDTESNNSIAEAQNIDTGFNLNYSENIGDQTTNTSQVMPHVSIIGSGDESYDYFEFSILTAPSQAIFDVDNGSGGTGSFDSYLRLYDEQGNLLSSNDDANLSYGESGSTSGLDSFLMHTFSEVGTYYIKVSRYSDSIIPNNATYTLHVSIENPFPDSDGDGMQDAWEDLYGLDKNDPTDAPLDNDSDNLSNLAEFEAETNPLIADTDSDGLTDGDEVLIHLTSPILADSDSDTLSDSAEINTHLSNPLSSDTDADGLSDGDEVNIHNSNVNNNDTDGDGLHDGFEVLYNFNVLIDEGVASLDPDDDGLTTLEEFTLTTNPLIPDTDGDDISDGDEVNIYTTSPLLSDTDTDGMQDGWEVTYSLNALIDDSQADADGDTWSNLKEFQYQTDPTNALSFPNTIEAYSINETGDLYLIDLLTGIETLIGNTALTQVAGLTFGEDHILYAVDSTTDSLHRVNTTTAEVTLIGDLGIDVSQVGLAFDNNNILYMVHTNAQRLYKIDVLTGLAELIGAFQGENIDAITWDGIKLWALSSNSTANLYHLDRNLARTTLIGSLINVTLDKQSGLTTSLDGAIFGVDEDGALFSINKTTGVASVEYQLSAGLKSLAVDWLLDNDADELPNFWEDFYGLNKNDNTDSIIDTDGDALNNLSEYHSGSNPLLIDSDLDGLKDGEEVQTYQTSPILEDSDFDTLSDYIEVMTTLTDPLNSDSDADGLNDGIEFNIYLTNPLSNDSDSDQMPDGWEVLYRLNPLLDDASLDSDGDGVNNLDEYLAGTNPFPNYISESEPNNDLISAQSLDGMFNYQYSDDIGDLSNNTSESIPHVSIQGTGDGSYDYFKFTVNAEDTTAIFDIDREGNNGFFDSYLRLYDAQGNFLASNDDSNPSSGESGSTDNLDSFLIHNFTTTGVYYIKVSQYSDSVINLGSLYILHVSLEDGYTSLDTDNDGLPDYWEISHGLSIEDPSDALEDLDNDSLSNLLEFQLGSNPNSNDSDQDGLPDSWEYHNHLNLLNPNDANDDNDSDGLISIQEYNLQTDPSNADSDSDGVVDSEDEAPLNSTVGENVAPIFDTVTSQTYEATNALSEMVLPLPTVTDNNIIEPLVERVSNEALVLGDNEVQWRATDVAGNITLVTQVFTIVDTIPPEFTSQSKLTYAQGILANILPTLQGVFSEDIVDGLIQVQLADPEKQFLPAGIHDVAVTFADNSGNTGEGIVTVNILPMLSIVDSKNAISGATVRIDIESTAPLAAELYPFYVLYEVQDFILQKYILSSEQMFIDVPIDNNAQVGDLYTLSVLSSGMGLLDQKTTSIHVIDTNLAPSINISVHQNNNVVAAVDKSAGIVEIIANIEDLNNDEISLTWQLPDAITPIEVNTHSITLDPELITANNVIITVMAEELLTTEQYSVTRSVNIAILANLPDLSMTEDSDNDGINDLQEGIVDSDNDGIADYLDSDSNTQYLPLTDANKPIQTIIGASLSLGSVIKSSTSPLVASSVIDDSDLATFTQDSGLNNHIDSHTNKLFPMVNFIVTGDHIRDNGAIVVIPLPDNVTIPAQASFRKYISNKGWFTFIEDGKNVISSAYLDTNNNCPPPISVEYTSGLDTGHQCIQLVIEDGGPNDADGQINGQVEDPGVLVSFKNAAPTIDLITSVTVDENTLVTIDASGSSDADGDDLTYTWTQLEGINVETNSSSASSLSFTAPEVESQMTLSFLLTISDSYTEVEQQVNVIVDNVQVTNELPEQDPSSSSVPDSSSSGGTTSVNFLVWIFCLLIYRSFLVRKKQSD</sequence>
<evidence type="ECO:0000256" key="4">
    <source>
        <dbReference type="ARBA" id="ARBA00022670"/>
    </source>
</evidence>
<evidence type="ECO:0000259" key="17">
    <source>
        <dbReference type="Pfam" id="PF07504"/>
    </source>
</evidence>
<dbReference type="Pfam" id="PF22352">
    <property type="entry name" value="K319L-like_PKD"/>
    <property type="match status" value="1"/>
</dbReference>
<feature type="active site" description="Proton donor" evidence="12">
    <location>
        <position position="449"/>
    </location>
</feature>
<dbReference type="InterPro" id="IPR011096">
    <property type="entry name" value="FTP_domain"/>
</dbReference>
<evidence type="ECO:0000256" key="13">
    <source>
        <dbReference type="SAM" id="MobiDB-lite"/>
    </source>
</evidence>
<dbReference type="PANTHER" id="PTHR33794">
    <property type="entry name" value="BACILLOLYSIN"/>
    <property type="match status" value="1"/>
</dbReference>
<evidence type="ECO:0000259" key="16">
    <source>
        <dbReference type="Pfam" id="PF02868"/>
    </source>
</evidence>
<accession>A0A099K8F1</accession>
<keyword evidence="4" id="KW-0645">Protease</keyword>
<dbReference type="InterPro" id="IPR059100">
    <property type="entry name" value="TSP3_bac"/>
</dbReference>
<keyword evidence="14" id="KW-0472">Membrane</keyword>
<evidence type="ECO:0000313" key="18">
    <source>
        <dbReference type="EMBL" id="KGJ87024.1"/>
    </source>
</evidence>
<dbReference type="PATRIC" id="fig|28229.4.peg.3914"/>
<evidence type="ECO:0000256" key="11">
    <source>
        <dbReference type="ARBA" id="ARBA00023145"/>
    </source>
</evidence>
<dbReference type="InterPro" id="IPR001570">
    <property type="entry name" value="Peptidase_M4_C_domain"/>
</dbReference>